<gene>
    <name evidence="1" type="ORF">HAQ05_10935</name>
</gene>
<reference evidence="1 2" key="1">
    <citation type="journal article" date="2020" name="Insects">
        <title>Bacteria Belonging to Pseudomonas typographi sp. nov. from the Bark Beetle Ips typographus Have Genomic Potential to Aid in the Host Ecology.</title>
        <authorList>
            <person name="Peral-Aranega E."/>
            <person name="Saati-Santamaria Z."/>
            <person name="Kolarik M."/>
            <person name="Rivas R."/>
            <person name="Garcia-Fraile P."/>
        </authorList>
    </citation>
    <scope>NUCLEOTIDE SEQUENCE [LARGE SCALE GENOMIC DNA]</scope>
    <source>
        <strain evidence="1 2">CA3A</strain>
    </source>
</reference>
<dbReference type="RefSeq" id="WP_190420307.1">
    <property type="nucleotide sequence ID" value="NZ_JAAOCA010000011.1"/>
</dbReference>
<evidence type="ECO:0000313" key="2">
    <source>
        <dbReference type="Proteomes" id="UP000805841"/>
    </source>
</evidence>
<dbReference type="Proteomes" id="UP000805841">
    <property type="component" value="Unassembled WGS sequence"/>
</dbReference>
<keyword evidence="2" id="KW-1185">Reference proteome</keyword>
<organism evidence="1 2">
    <name type="scientific">Pseudomonas typographi</name>
    <dbReference type="NCBI Taxonomy" id="2715964"/>
    <lineage>
        <taxon>Bacteria</taxon>
        <taxon>Pseudomonadati</taxon>
        <taxon>Pseudomonadota</taxon>
        <taxon>Gammaproteobacteria</taxon>
        <taxon>Pseudomonadales</taxon>
        <taxon>Pseudomonadaceae</taxon>
        <taxon>Pseudomonas</taxon>
    </lineage>
</organism>
<dbReference type="Pfam" id="PF09938">
    <property type="entry name" value="DUF2170"/>
    <property type="match status" value="1"/>
</dbReference>
<dbReference type="InterPro" id="IPR019231">
    <property type="entry name" value="DUF2170"/>
</dbReference>
<name>A0ABR7Z1G4_9PSED</name>
<dbReference type="EMBL" id="JAAOCA010000011">
    <property type="protein sequence ID" value="MBD1599213.1"/>
    <property type="molecule type" value="Genomic_DNA"/>
</dbReference>
<comment type="caution">
    <text evidence="1">The sequence shown here is derived from an EMBL/GenBank/DDBJ whole genome shotgun (WGS) entry which is preliminary data.</text>
</comment>
<proteinExistence type="predicted"/>
<accession>A0ABR7Z1G4</accession>
<protein>
    <submittedName>
        <fullName evidence="1">YjfI family protein</fullName>
    </submittedName>
</protein>
<sequence>MPRKTLGARPTGKPKTSADYVRQMRERLREAGLVKREFWVLPENVAALRGVEKALRQPFLGDRVKLEGFMTQDSNWTVNSLFNALAELELATTGEFAMQLLAGEQPSIEIKLSEYGGMPVYVAVAGDQVLVDATLIEAHKVKDRAAFNDLVLRNRDLFPLSSVGIEQVAGTEIYCMFGALSAASSLTVIVQEVHTLAENMVRAVEAFGDHFTA</sequence>
<evidence type="ECO:0000313" key="1">
    <source>
        <dbReference type="EMBL" id="MBD1599213.1"/>
    </source>
</evidence>